<evidence type="ECO:0000256" key="1">
    <source>
        <dbReference type="ARBA" id="ARBA00003098"/>
    </source>
</evidence>
<accession>A0A6A5F6D1</accession>
<dbReference type="AlphaFoldDB" id="A0A6A5F6D1"/>
<dbReference type="UniPathway" id="UPA00143"/>
<dbReference type="SUPFAM" id="SSF117281">
    <property type="entry name" value="Kelch motif"/>
    <property type="match status" value="1"/>
</dbReference>
<dbReference type="Pfam" id="PF07707">
    <property type="entry name" value="BACK"/>
    <property type="match status" value="1"/>
</dbReference>
<name>A0A6A5F6D1_PERFL</name>
<dbReference type="PIRSF" id="PIRSF037037">
    <property type="entry name" value="Kelch-like_protein_gigaxonin"/>
    <property type="match status" value="1"/>
</dbReference>
<dbReference type="Gene3D" id="1.25.40.420">
    <property type="match status" value="1"/>
</dbReference>
<dbReference type="PROSITE" id="PS50097">
    <property type="entry name" value="BTB"/>
    <property type="match status" value="1"/>
</dbReference>
<dbReference type="InterPro" id="IPR000210">
    <property type="entry name" value="BTB/POZ_dom"/>
</dbReference>
<dbReference type="Gene3D" id="3.30.710.10">
    <property type="entry name" value="Potassium Channel Kv1.1, Chain A"/>
    <property type="match status" value="1"/>
</dbReference>
<dbReference type="EMBL" id="VHII01000008">
    <property type="protein sequence ID" value="KAF1387378.1"/>
    <property type="molecule type" value="Genomic_DNA"/>
</dbReference>
<dbReference type="SMART" id="SM00875">
    <property type="entry name" value="BACK"/>
    <property type="match status" value="1"/>
</dbReference>
<evidence type="ECO:0000256" key="3">
    <source>
        <dbReference type="ARBA" id="ARBA00019802"/>
    </source>
</evidence>
<dbReference type="Pfam" id="PF00651">
    <property type="entry name" value="BTB"/>
    <property type="match status" value="1"/>
</dbReference>
<dbReference type="GO" id="GO:0016567">
    <property type="term" value="P:protein ubiquitination"/>
    <property type="evidence" value="ECO:0007669"/>
    <property type="project" value="UniProtKB-UniPathway"/>
</dbReference>
<proteinExistence type="predicted"/>
<dbReference type="Gene3D" id="2.120.10.80">
    <property type="entry name" value="Kelch-type beta propeller"/>
    <property type="match status" value="1"/>
</dbReference>
<dbReference type="SMART" id="SM00225">
    <property type="entry name" value="BTB"/>
    <property type="match status" value="1"/>
</dbReference>
<dbReference type="GO" id="GO:0097602">
    <property type="term" value="F:cullin family protein binding"/>
    <property type="evidence" value="ECO:0007669"/>
    <property type="project" value="TreeGrafter"/>
</dbReference>
<dbReference type="SMART" id="SM00612">
    <property type="entry name" value="Kelch"/>
    <property type="match status" value="5"/>
</dbReference>
<dbReference type="InterPro" id="IPR006652">
    <property type="entry name" value="Kelch_1"/>
</dbReference>
<dbReference type="PANTHER" id="PTHR45632:SF4">
    <property type="entry name" value="KELCH-LIKE PROTEIN 36"/>
    <property type="match status" value="1"/>
</dbReference>
<evidence type="ECO:0000256" key="6">
    <source>
        <dbReference type="ARBA" id="ARBA00022786"/>
    </source>
</evidence>
<dbReference type="Proteomes" id="UP000465112">
    <property type="component" value="Chromosome 8"/>
</dbReference>
<dbReference type="InterPro" id="IPR011705">
    <property type="entry name" value="BACK"/>
</dbReference>
<feature type="domain" description="BTB" evidence="7">
    <location>
        <begin position="67"/>
        <end position="134"/>
    </location>
</feature>
<keyword evidence="4" id="KW-0880">Kelch repeat</keyword>
<evidence type="ECO:0000256" key="5">
    <source>
        <dbReference type="ARBA" id="ARBA00022737"/>
    </source>
</evidence>
<dbReference type="InterPro" id="IPR017096">
    <property type="entry name" value="BTB-kelch_protein"/>
</dbReference>
<evidence type="ECO:0000313" key="9">
    <source>
        <dbReference type="Proteomes" id="UP000465112"/>
    </source>
</evidence>
<protein>
    <recommendedName>
        <fullName evidence="3">Kelch-like protein 36</fullName>
    </recommendedName>
</protein>
<dbReference type="InterPro" id="IPR011333">
    <property type="entry name" value="SKP1/BTB/POZ_sf"/>
</dbReference>
<comment type="function">
    <text evidence="1">Probable substrate-specific adapter of an E3 ubiquitin-protein ligase complex which mediates the ubiquitination and subsequent proteasomal degradation of target proteins.</text>
</comment>
<dbReference type="SUPFAM" id="SSF54695">
    <property type="entry name" value="POZ domain"/>
    <property type="match status" value="1"/>
</dbReference>
<keyword evidence="9" id="KW-1185">Reference proteome</keyword>
<evidence type="ECO:0000256" key="2">
    <source>
        <dbReference type="ARBA" id="ARBA00004906"/>
    </source>
</evidence>
<keyword evidence="5" id="KW-0677">Repeat</keyword>
<dbReference type="InterPro" id="IPR015915">
    <property type="entry name" value="Kelch-typ_b-propeller"/>
</dbReference>
<reference evidence="8 9" key="1">
    <citation type="submission" date="2019-06" db="EMBL/GenBank/DDBJ databases">
        <title>A chromosome-scale genome assembly of the European perch, Perca fluviatilis.</title>
        <authorList>
            <person name="Roques C."/>
            <person name="Zahm M."/>
            <person name="Cabau C."/>
            <person name="Klopp C."/>
            <person name="Bouchez O."/>
            <person name="Donnadieu C."/>
            <person name="Kuhl H."/>
            <person name="Gislard M."/>
            <person name="Guendouz S."/>
            <person name="Journot L."/>
            <person name="Haffray P."/>
            <person name="Bestin A."/>
            <person name="Morvezen R."/>
            <person name="Feron R."/>
            <person name="Wen M."/>
            <person name="Jouanno E."/>
            <person name="Herpin A."/>
            <person name="Schartl M."/>
            <person name="Postlethwait J."/>
            <person name="Schaerlinger B."/>
            <person name="Chardard D."/>
            <person name="Lecocq T."/>
            <person name="Poncet C."/>
            <person name="Jaffrelo L."/>
            <person name="Lampietro C."/>
            <person name="Guiguen Y."/>
        </authorList>
    </citation>
    <scope>NUCLEOTIDE SEQUENCE [LARGE SCALE GENOMIC DNA]</scope>
    <source>
        <tissue evidence="8">Blood</tissue>
    </source>
</reference>
<dbReference type="Pfam" id="PF01344">
    <property type="entry name" value="Kelch_1"/>
    <property type="match status" value="3"/>
</dbReference>
<evidence type="ECO:0000256" key="4">
    <source>
        <dbReference type="ARBA" id="ARBA00022441"/>
    </source>
</evidence>
<evidence type="ECO:0000259" key="7">
    <source>
        <dbReference type="PROSITE" id="PS50097"/>
    </source>
</evidence>
<keyword evidence="6" id="KW-0833">Ubl conjugation pathway</keyword>
<comment type="pathway">
    <text evidence="2">Protein modification; protein ubiquitination.</text>
</comment>
<comment type="caution">
    <text evidence="8">The sequence shown here is derived from an EMBL/GenBank/DDBJ whole genome shotgun (WGS) entry which is preliminary data.</text>
</comment>
<evidence type="ECO:0000313" key="8">
    <source>
        <dbReference type="EMBL" id="KAF1387378.1"/>
    </source>
</evidence>
<dbReference type="PANTHER" id="PTHR45632">
    <property type="entry name" value="LD33804P"/>
    <property type="match status" value="1"/>
</dbReference>
<gene>
    <name evidence="8" type="ORF">PFLUV_G00104810</name>
</gene>
<sequence>MYLVAYSDTFCSTIRPNMMMPTRPQRISDSESIDSESNYSESKVWYLRNAEDVLRGLNKQRKRNHFCDVVLVADKQRIPAHRALLALSSPYFHAMFTLGMREQHSEEVELVGMSYIGLKTVVDSLYTGKLPLDEENIDHVLEAAHFLQVGPVVDMCGHYLKEELSEDNYLHLQELALLYSLKPLETCIDDFILARFATLSFTPEFSHSIPLHKLTSYLSSGQVQHDSEEALLQATLQWLSQTPERTAHAAQLLSHIRLPLVPAEDLMGRALPAVRALLKEDASCKALLEEAESYHARPSAQPLLQTGRTAPRGGVERLLLIGGEVPERGEELSANVCWLDGDEKNWVVETALPSERSHHRLAVLGGFIFTAGGSSSRDNGGGASCNLHRYDPRHNQWTTGAPMNERRADFYLGAMGDCLIAVGGRNDTGTLSSVEVYHPAEDSWSYVAELPRSTYAHAGTVYKGVVCISGGHDSQIGPYRRDFLSYNSCRDCNVWVEQQPMSVARGWHCMASLNHLIYAIGGSDDNADTTERFDILEVESFNPSSSQWTRVSPLLLPNSEAGLAVWKDRIFVLGGYSWEGMEFSRATQVYYPWMRSWLRGPDLPNRTAGASACVCTLKPSPSSPSPEKKN</sequence>
<organism evidence="8 9">
    <name type="scientific">Perca fluviatilis</name>
    <name type="common">European perch</name>
    <dbReference type="NCBI Taxonomy" id="8168"/>
    <lineage>
        <taxon>Eukaryota</taxon>
        <taxon>Metazoa</taxon>
        <taxon>Chordata</taxon>
        <taxon>Craniata</taxon>
        <taxon>Vertebrata</taxon>
        <taxon>Euteleostomi</taxon>
        <taxon>Actinopterygii</taxon>
        <taxon>Neopterygii</taxon>
        <taxon>Teleostei</taxon>
        <taxon>Neoteleostei</taxon>
        <taxon>Acanthomorphata</taxon>
        <taxon>Eupercaria</taxon>
        <taxon>Perciformes</taxon>
        <taxon>Percoidei</taxon>
        <taxon>Percidae</taxon>
        <taxon>Percinae</taxon>
        <taxon>Perca</taxon>
    </lineage>
</organism>